<keyword evidence="2" id="KW-1185">Reference proteome</keyword>
<dbReference type="EMBL" id="VOEJ01000003">
    <property type="protein sequence ID" value="TWR29918.1"/>
    <property type="molecule type" value="Genomic_DNA"/>
</dbReference>
<proteinExistence type="predicted"/>
<dbReference type="AlphaFoldDB" id="A0A563UEY8"/>
<evidence type="ECO:0000313" key="2">
    <source>
        <dbReference type="Proteomes" id="UP000320042"/>
    </source>
</evidence>
<protein>
    <submittedName>
        <fullName evidence="1">Uncharacterized protein</fullName>
    </submittedName>
</protein>
<comment type="caution">
    <text evidence="1">The sequence shown here is derived from an EMBL/GenBank/DDBJ whole genome shotgun (WGS) entry which is preliminary data.</text>
</comment>
<gene>
    <name evidence="1" type="ORF">FPZ43_08690</name>
</gene>
<dbReference type="RefSeq" id="WP_146381474.1">
    <property type="nucleotide sequence ID" value="NZ_VOEJ01000003.1"/>
</dbReference>
<reference evidence="1 2" key="1">
    <citation type="submission" date="2019-07" db="EMBL/GenBank/DDBJ databases">
        <authorList>
            <person name="Kim J."/>
        </authorList>
    </citation>
    <scope>NUCLEOTIDE SEQUENCE [LARGE SCALE GENOMIC DNA]</scope>
    <source>
        <strain evidence="2">dk17</strain>
    </source>
</reference>
<name>A0A563UEY8_9SPHI</name>
<evidence type="ECO:0000313" key="1">
    <source>
        <dbReference type="EMBL" id="TWR29918.1"/>
    </source>
</evidence>
<organism evidence="1 2">
    <name type="scientific">Mucilaginibacter pallidiroseus</name>
    <dbReference type="NCBI Taxonomy" id="2599295"/>
    <lineage>
        <taxon>Bacteria</taxon>
        <taxon>Pseudomonadati</taxon>
        <taxon>Bacteroidota</taxon>
        <taxon>Sphingobacteriia</taxon>
        <taxon>Sphingobacteriales</taxon>
        <taxon>Sphingobacteriaceae</taxon>
        <taxon>Mucilaginibacter</taxon>
    </lineage>
</organism>
<accession>A0A563UEY8</accession>
<dbReference type="Proteomes" id="UP000320042">
    <property type="component" value="Unassembled WGS sequence"/>
</dbReference>
<dbReference type="Gene3D" id="3.40.630.30">
    <property type="match status" value="1"/>
</dbReference>
<sequence>MESNLILDNPAWGALTTGNSKLAQGSGIVKFFDADVSPYAAFKNTDDDAMASNFAELHNLTSPGRVVLYLSLEDMSVPAN</sequence>